<dbReference type="EMBL" id="JAVDXX010000001">
    <property type="protein sequence ID" value="MDR7293357.1"/>
    <property type="molecule type" value="Genomic_DNA"/>
</dbReference>
<keyword evidence="3" id="KW-1185">Reference proteome</keyword>
<gene>
    <name evidence="2" type="ORF">J2S67_000625</name>
</gene>
<sequence>MYSKSTMPANPLRKRNPARPEKKAAVPRYTTTTPGDSWWVRATRSVVNLVVSDPFPEAYQRALKGCQTSVLTGRRIGITSPLGGSGASSTVALLGHQLADSRKEPTLVVDVLNRDGATLRRLGPRNPRKVSEDKGLERLSELMNQRDVPVHQHFHTYSDEISRHLRFLPWGDSDERLDDRALMQNTFQFLSQTAAVTLLDLPMSDHVMHAFYPGLHALIVPIPMYPAAVDVAESFCNYIHHSYPHVALVPVMVDSIHASKRQVRLTKQSVRHTNLRSHLPISRKTNLPELSFDAHVATGGRLNMELLSERERLQVAQLGATVLSVAKATS</sequence>
<reference evidence="2" key="1">
    <citation type="submission" date="2023-07" db="EMBL/GenBank/DDBJ databases">
        <title>Sequencing the genomes of 1000 actinobacteria strains.</title>
        <authorList>
            <person name="Klenk H.-P."/>
        </authorList>
    </citation>
    <scope>NUCLEOTIDE SEQUENCE</scope>
    <source>
        <strain evidence="2">DSM 13068</strain>
    </source>
</reference>
<dbReference type="Proteomes" id="UP001180715">
    <property type="component" value="Unassembled WGS sequence"/>
</dbReference>
<dbReference type="Gene3D" id="3.40.50.300">
    <property type="entry name" value="P-loop containing nucleotide triphosphate hydrolases"/>
    <property type="match status" value="1"/>
</dbReference>
<dbReference type="InterPro" id="IPR027417">
    <property type="entry name" value="P-loop_NTPase"/>
</dbReference>
<protein>
    <submittedName>
        <fullName evidence="2">Uncharacterized protein</fullName>
    </submittedName>
</protein>
<organism evidence="2 3">
    <name type="scientific">Pseudoglutamicibacter albus</name>
    <dbReference type="NCBI Taxonomy" id="98671"/>
    <lineage>
        <taxon>Bacteria</taxon>
        <taxon>Bacillati</taxon>
        <taxon>Actinomycetota</taxon>
        <taxon>Actinomycetes</taxon>
        <taxon>Micrococcales</taxon>
        <taxon>Micrococcaceae</taxon>
        <taxon>Pseudoglutamicibacter</taxon>
    </lineage>
</organism>
<dbReference type="SUPFAM" id="SSF52540">
    <property type="entry name" value="P-loop containing nucleoside triphosphate hydrolases"/>
    <property type="match status" value="1"/>
</dbReference>
<comment type="caution">
    <text evidence="2">The sequence shown here is derived from an EMBL/GenBank/DDBJ whole genome shotgun (WGS) entry which is preliminary data.</text>
</comment>
<name>A0ABU1YYC9_9MICC</name>
<evidence type="ECO:0000256" key="1">
    <source>
        <dbReference type="SAM" id="MobiDB-lite"/>
    </source>
</evidence>
<accession>A0ABU1YYC9</accession>
<evidence type="ECO:0000313" key="2">
    <source>
        <dbReference type="EMBL" id="MDR7293357.1"/>
    </source>
</evidence>
<dbReference type="RefSeq" id="WP_156961826.1">
    <property type="nucleotide sequence ID" value="NZ_JAVDXX010000001.1"/>
</dbReference>
<feature type="region of interest" description="Disordered" evidence="1">
    <location>
        <begin position="1"/>
        <end position="30"/>
    </location>
</feature>
<evidence type="ECO:0000313" key="3">
    <source>
        <dbReference type="Proteomes" id="UP001180715"/>
    </source>
</evidence>
<proteinExistence type="predicted"/>